<keyword evidence="11" id="KW-1003">Cell membrane</keyword>
<keyword evidence="9 11" id="KW-0472">Membrane</keyword>
<feature type="domain" description="Dihydroorotate dehydrogenase catalytic" evidence="12">
    <location>
        <begin position="78"/>
        <end position="369"/>
    </location>
</feature>
<dbReference type="GO" id="GO:0044205">
    <property type="term" value="P:'de novo' UMP biosynthetic process"/>
    <property type="evidence" value="ECO:0007669"/>
    <property type="project" value="UniProtKB-UniRule"/>
</dbReference>
<reference evidence="13 14" key="2">
    <citation type="journal article" date="2016" name="Genome Announc.">
        <title>Complete Genome Sequence of Algoriphagus sp. Strain M8-2, Isolated from a Brackish Lake.</title>
        <authorList>
            <person name="Muraguchi Y."/>
            <person name="Kushimoto K."/>
            <person name="Ohtsubo Y."/>
            <person name="Suzuki T."/>
            <person name="Dohra H."/>
            <person name="Kimbara K."/>
            <person name="Shintani M."/>
        </authorList>
    </citation>
    <scope>NUCLEOTIDE SEQUENCE [LARGE SCALE GENOMIC DNA]</scope>
    <source>
        <strain evidence="13 14">M8-2</strain>
    </source>
</reference>
<feature type="binding site" evidence="11">
    <location>
        <position position="246"/>
    </location>
    <ligand>
        <name>FMN</name>
        <dbReference type="ChEBI" id="CHEBI:58210"/>
    </ligand>
</feature>
<feature type="binding site" evidence="11">
    <location>
        <begin position="275"/>
        <end position="276"/>
    </location>
    <ligand>
        <name>substrate</name>
    </ligand>
</feature>
<dbReference type="InterPro" id="IPR005719">
    <property type="entry name" value="Dihydroorotate_DH_2"/>
</dbReference>
<feature type="binding site" evidence="11">
    <location>
        <begin position="144"/>
        <end position="148"/>
    </location>
    <ligand>
        <name>substrate</name>
    </ligand>
</feature>
<feature type="binding site" evidence="11">
    <location>
        <position position="274"/>
    </location>
    <ligand>
        <name>FMN</name>
        <dbReference type="ChEBI" id="CHEBI:58210"/>
    </ligand>
</feature>
<name>A0A142EKJ9_9BACT</name>
<reference evidence="14" key="1">
    <citation type="submission" date="2015-09" db="EMBL/GenBank/DDBJ databases">
        <title>Complete sequence of Algoriphagus sp. M8-2.</title>
        <authorList>
            <person name="Shintani M."/>
        </authorList>
    </citation>
    <scope>NUCLEOTIDE SEQUENCE [LARGE SCALE GENOMIC DNA]</scope>
    <source>
        <strain evidence="14">M8-2</strain>
    </source>
</reference>
<proteinExistence type="inferred from homology"/>
<dbReference type="NCBIfam" id="TIGR01036">
    <property type="entry name" value="pyrD_sub2"/>
    <property type="match status" value="1"/>
</dbReference>
<dbReference type="UniPathway" id="UPA00070">
    <property type="reaction ID" value="UER00946"/>
</dbReference>
<evidence type="ECO:0000256" key="5">
    <source>
        <dbReference type="ARBA" id="ARBA00022630"/>
    </source>
</evidence>
<dbReference type="EC" id="1.3.5.2" evidence="11"/>
<evidence type="ECO:0000259" key="12">
    <source>
        <dbReference type="Pfam" id="PF01180"/>
    </source>
</evidence>
<evidence type="ECO:0000256" key="10">
    <source>
        <dbReference type="ARBA" id="ARBA00048639"/>
    </source>
</evidence>
<dbReference type="CDD" id="cd04738">
    <property type="entry name" value="DHOD_2_like"/>
    <property type="match status" value="1"/>
</dbReference>
<dbReference type="GO" id="GO:0005886">
    <property type="term" value="C:plasma membrane"/>
    <property type="evidence" value="ECO:0007669"/>
    <property type="project" value="UniProtKB-SubCell"/>
</dbReference>
<feature type="active site" description="Nucleophile" evidence="11">
    <location>
        <position position="208"/>
    </location>
</feature>
<dbReference type="PROSITE" id="PS00911">
    <property type="entry name" value="DHODEHASE_1"/>
    <property type="match status" value="1"/>
</dbReference>
<feature type="binding site" evidence="11">
    <location>
        <begin position="350"/>
        <end position="351"/>
    </location>
    <ligand>
        <name>FMN</name>
        <dbReference type="ChEBI" id="CHEBI:58210"/>
    </ligand>
</feature>
<comment type="similarity">
    <text evidence="4 11">Belongs to the dihydroorotate dehydrogenase family. Type 2 subfamily.</text>
</comment>
<evidence type="ECO:0000256" key="2">
    <source>
        <dbReference type="ARBA" id="ARBA00004370"/>
    </source>
</evidence>
<dbReference type="InterPro" id="IPR005720">
    <property type="entry name" value="Dihydroorotate_DH_cat"/>
</dbReference>
<dbReference type="NCBIfam" id="NF003645">
    <property type="entry name" value="PRK05286.1-2"/>
    <property type="match status" value="1"/>
</dbReference>
<sequence length="374" mass="41244">MGDSPLIFPHSSLHFLFLDIHSILSLLAVYKSLLKPLLFLQKPEKAHHFTFDMTKWTFNLPLVKSMVKNAFALDDPRLEREVFGLKFKNPVGLAAGFDKDAKLIDEMAMLGFGFIEIGTLTPKPQEGNPQPRLFRLPQDEALINRMGFNNGGVMEAVERLKSRKSQVIVGGNIGKNKVTPNENAVDDYLICLEELHPYVDYFVVNVSSPNTPNLRDLQEKEPLKQLLTAVKAANDSKSKPKPILLKIAPDLTDGQLDDIIEIVKETQIDGVIATNTTIDRSKLTTTASEVEAIGAGGVSGKVLKQRSTEVIRYLHQKSEAAFPIIGVGGIFSAEDAIEKLEAGASLVQVYSGMIYEGPGLIKKIKKGLLAYFSR</sequence>
<evidence type="ECO:0000256" key="3">
    <source>
        <dbReference type="ARBA" id="ARBA00005161"/>
    </source>
</evidence>
<evidence type="ECO:0000256" key="8">
    <source>
        <dbReference type="ARBA" id="ARBA00023002"/>
    </source>
</evidence>
<evidence type="ECO:0000256" key="11">
    <source>
        <dbReference type="HAMAP-Rule" id="MF_00225"/>
    </source>
</evidence>
<dbReference type="Gene3D" id="3.20.20.70">
    <property type="entry name" value="Aldolase class I"/>
    <property type="match status" value="1"/>
</dbReference>
<evidence type="ECO:0000256" key="9">
    <source>
        <dbReference type="ARBA" id="ARBA00023136"/>
    </source>
</evidence>
<feature type="binding site" evidence="11">
    <location>
        <position position="172"/>
    </location>
    <ligand>
        <name>FMN</name>
        <dbReference type="ChEBI" id="CHEBI:58210"/>
    </ligand>
</feature>
<feature type="binding site" evidence="11">
    <location>
        <position position="99"/>
    </location>
    <ligand>
        <name>substrate</name>
    </ligand>
</feature>
<evidence type="ECO:0000313" key="13">
    <source>
        <dbReference type="EMBL" id="AMQ55654.1"/>
    </source>
</evidence>
<feature type="binding site" evidence="11">
    <location>
        <position position="300"/>
    </location>
    <ligand>
        <name>FMN</name>
        <dbReference type="ChEBI" id="CHEBI:58210"/>
    </ligand>
</feature>
<protein>
    <recommendedName>
        <fullName evidence="11">Dihydroorotate dehydrogenase (quinone)</fullName>
        <ecNumber evidence="11">1.3.5.2</ecNumber>
    </recommendedName>
    <alternativeName>
        <fullName evidence="11">DHOdehase</fullName>
        <shortName evidence="11">DHOD</shortName>
        <shortName evidence="11">DHODase</shortName>
    </alternativeName>
    <alternativeName>
        <fullName evidence="11">Dihydroorotate oxidase</fullName>
    </alternativeName>
</protein>
<dbReference type="InterPro" id="IPR050074">
    <property type="entry name" value="DHO_dehydrogenase"/>
</dbReference>
<comment type="pathway">
    <text evidence="3 11">Pyrimidine metabolism; UMP biosynthesis via de novo pathway; orotate from (S)-dihydroorotate (quinone route): step 1/1.</text>
</comment>
<dbReference type="SUPFAM" id="SSF51395">
    <property type="entry name" value="FMN-linked oxidoreductases"/>
    <property type="match status" value="1"/>
</dbReference>
<dbReference type="HAMAP" id="MF_00225">
    <property type="entry name" value="DHO_dh_type2"/>
    <property type="match status" value="1"/>
</dbReference>
<organism evidence="13 14">
    <name type="scientific">Algoriphagus sanaruensis</name>
    <dbReference type="NCBI Taxonomy" id="1727163"/>
    <lineage>
        <taxon>Bacteria</taxon>
        <taxon>Pseudomonadati</taxon>
        <taxon>Bacteroidota</taxon>
        <taxon>Cytophagia</taxon>
        <taxon>Cytophagales</taxon>
        <taxon>Cyclobacteriaceae</taxon>
        <taxon>Algoriphagus</taxon>
    </lineage>
</organism>
<dbReference type="Proteomes" id="UP000073816">
    <property type="component" value="Chromosome"/>
</dbReference>
<comment type="cofactor">
    <cofactor evidence="11">
        <name>FMN</name>
        <dbReference type="ChEBI" id="CHEBI:58210"/>
    </cofactor>
    <text evidence="11">Binds 1 FMN per subunit.</text>
</comment>
<feature type="binding site" evidence="11">
    <location>
        <position position="119"/>
    </location>
    <ligand>
        <name>FMN</name>
        <dbReference type="ChEBI" id="CHEBI:58210"/>
    </ligand>
</feature>
<keyword evidence="14" id="KW-1185">Reference proteome</keyword>
<dbReference type="EMBL" id="CP012836">
    <property type="protein sequence ID" value="AMQ55654.1"/>
    <property type="molecule type" value="Genomic_DNA"/>
</dbReference>
<feature type="binding site" evidence="11">
    <location>
        <begin position="95"/>
        <end position="99"/>
    </location>
    <ligand>
        <name>FMN</name>
        <dbReference type="ChEBI" id="CHEBI:58210"/>
    </ligand>
</feature>
<feature type="binding site" evidence="11">
    <location>
        <position position="329"/>
    </location>
    <ligand>
        <name>FMN</name>
        <dbReference type="ChEBI" id="CHEBI:58210"/>
    </ligand>
</feature>
<comment type="subcellular location">
    <subcellularLocation>
        <location evidence="11">Cell membrane</location>
        <topology evidence="11">Peripheral membrane protein</topology>
    </subcellularLocation>
    <subcellularLocation>
        <location evidence="2">Membrane</location>
    </subcellularLocation>
</comment>
<comment type="function">
    <text evidence="1 11">Catalyzes the conversion of dihydroorotate to orotate with quinone as electron acceptor.</text>
</comment>
<evidence type="ECO:0000256" key="6">
    <source>
        <dbReference type="ARBA" id="ARBA00022643"/>
    </source>
</evidence>
<dbReference type="InterPro" id="IPR013785">
    <property type="entry name" value="Aldolase_TIM"/>
</dbReference>
<dbReference type="GO" id="GO:0106430">
    <property type="term" value="F:dihydroorotate dehydrogenase (quinone) activity"/>
    <property type="evidence" value="ECO:0007669"/>
    <property type="project" value="UniProtKB-EC"/>
</dbReference>
<feature type="binding site" evidence="11">
    <location>
        <position position="210"/>
    </location>
    <ligand>
        <name>substrate</name>
    </ligand>
</feature>
<evidence type="ECO:0000256" key="7">
    <source>
        <dbReference type="ARBA" id="ARBA00022975"/>
    </source>
</evidence>
<keyword evidence="5 11" id="KW-0285">Flavoprotein</keyword>
<dbReference type="PANTHER" id="PTHR48109:SF4">
    <property type="entry name" value="DIHYDROOROTATE DEHYDROGENASE (QUINONE), MITOCHONDRIAL"/>
    <property type="match status" value="1"/>
</dbReference>
<dbReference type="AlphaFoldDB" id="A0A142EKJ9"/>
<dbReference type="GO" id="GO:0006207">
    <property type="term" value="P:'de novo' pyrimidine nucleobase biosynthetic process"/>
    <property type="evidence" value="ECO:0007669"/>
    <property type="project" value="UniProtKB-UniRule"/>
</dbReference>
<dbReference type="Pfam" id="PF01180">
    <property type="entry name" value="DHO_dh"/>
    <property type="match status" value="1"/>
</dbReference>
<dbReference type="NCBIfam" id="NF003652">
    <property type="entry name" value="PRK05286.2-5"/>
    <property type="match status" value="1"/>
</dbReference>
<evidence type="ECO:0000313" key="14">
    <source>
        <dbReference type="Proteomes" id="UP000073816"/>
    </source>
</evidence>
<evidence type="ECO:0000256" key="1">
    <source>
        <dbReference type="ARBA" id="ARBA00003125"/>
    </source>
</evidence>
<dbReference type="InterPro" id="IPR001295">
    <property type="entry name" value="Dihydroorotate_DH_CS"/>
</dbReference>
<evidence type="ECO:0000256" key="4">
    <source>
        <dbReference type="ARBA" id="ARBA00005359"/>
    </source>
</evidence>
<comment type="catalytic activity">
    <reaction evidence="10 11">
        <text>(S)-dihydroorotate + a quinone = orotate + a quinol</text>
        <dbReference type="Rhea" id="RHEA:30187"/>
        <dbReference type="ChEBI" id="CHEBI:24646"/>
        <dbReference type="ChEBI" id="CHEBI:30839"/>
        <dbReference type="ChEBI" id="CHEBI:30864"/>
        <dbReference type="ChEBI" id="CHEBI:132124"/>
        <dbReference type="EC" id="1.3.5.2"/>
    </reaction>
</comment>
<feature type="binding site" evidence="11">
    <location>
        <position position="205"/>
    </location>
    <ligand>
        <name>substrate</name>
    </ligand>
</feature>
<dbReference type="PATRIC" id="fig|1727163.4.peg.936"/>
<dbReference type="PROSITE" id="PS00912">
    <property type="entry name" value="DHODEHASE_2"/>
    <property type="match status" value="1"/>
</dbReference>
<dbReference type="GO" id="GO:0005737">
    <property type="term" value="C:cytoplasm"/>
    <property type="evidence" value="ECO:0007669"/>
    <property type="project" value="InterPro"/>
</dbReference>
<comment type="subunit">
    <text evidence="11">Monomer.</text>
</comment>
<dbReference type="KEGG" id="alm:AO498_04500"/>
<gene>
    <name evidence="11" type="primary">pyrD</name>
    <name evidence="13" type="ORF">AO498_04500</name>
</gene>
<keyword evidence="8 11" id="KW-0560">Oxidoreductase</keyword>
<accession>A0A142EKJ9</accession>
<dbReference type="PANTHER" id="PTHR48109">
    <property type="entry name" value="DIHYDROOROTATE DEHYDROGENASE (QUINONE), MITOCHONDRIAL-RELATED"/>
    <property type="match status" value="1"/>
</dbReference>
<keyword evidence="7 11" id="KW-0665">Pyrimidine biosynthesis</keyword>
<feature type="binding site" evidence="11">
    <location>
        <position position="205"/>
    </location>
    <ligand>
        <name>FMN</name>
        <dbReference type="ChEBI" id="CHEBI:58210"/>
    </ligand>
</feature>
<dbReference type="STRING" id="1727163.AO498_04500"/>
<keyword evidence="6 11" id="KW-0288">FMN</keyword>